<dbReference type="EMBL" id="GBRH01277780">
    <property type="protein sequence ID" value="JAD20115.1"/>
    <property type="molecule type" value="Transcribed_RNA"/>
</dbReference>
<reference evidence="1" key="2">
    <citation type="journal article" date="2015" name="Data Brief">
        <title>Shoot transcriptome of the giant reed, Arundo donax.</title>
        <authorList>
            <person name="Barrero R.A."/>
            <person name="Guerrero F.D."/>
            <person name="Moolhuijzen P."/>
            <person name="Goolsby J.A."/>
            <person name="Tidwell J."/>
            <person name="Bellgard S.E."/>
            <person name="Bellgard M.I."/>
        </authorList>
    </citation>
    <scope>NUCLEOTIDE SEQUENCE</scope>
    <source>
        <tissue evidence="1">Shoot tissue taken approximately 20 cm above the soil surface</tissue>
    </source>
</reference>
<accession>A0A0A9SRF9</accession>
<protein>
    <submittedName>
        <fullName evidence="1">Uncharacterized protein</fullName>
    </submittedName>
</protein>
<proteinExistence type="predicted"/>
<dbReference type="PANTHER" id="PTHR33087:SF31">
    <property type="entry name" value="OS06G0482850 PROTEIN"/>
    <property type="match status" value="1"/>
</dbReference>
<dbReference type="PANTHER" id="PTHR33087">
    <property type="entry name" value="OS07G0539200 PROTEIN"/>
    <property type="match status" value="1"/>
</dbReference>
<dbReference type="InterPro" id="IPR053253">
    <property type="entry name" value="Sex_diff_modulator"/>
</dbReference>
<name>A0A0A9SRF9_ARUDO</name>
<sequence length="58" mass="6449">MGALFHWVHIVLTRVPVHVWELATAKALLNPYCSIEGHDPAMADRSELSSFGLMAWTA</sequence>
<evidence type="ECO:0000313" key="1">
    <source>
        <dbReference type="EMBL" id="JAD20115.1"/>
    </source>
</evidence>
<organism evidence="1">
    <name type="scientific">Arundo donax</name>
    <name type="common">Giant reed</name>
    <name type="synonym">Donax arundinaceus</name>
    <dbReference type="NCBI Taxonomy" id="35708"/>
    <lineage>
        <taxon>Eukaryota</taxon>
        <taxon>Viridiplantae</taxon>
        <taxon>Streptophyta</taxon>
        <taxon>Embryophyta</taxon>
        <taxon>Tracheophyta</taxon>
        <taxon>Spermatophyta</taxon>
        <taxon>Magnoliopsida</taxon>
        <taxon>Liliopsida</taxon>
        <taxon>Poales</taxon>
        <taxon>Poaceae</taxon>
        <taxon>PACMAD clade</taxon>
        <taxon>Arundinoideae</taxon>
        <taxon>Arundineae</taxon>
        <taxon>Arundo</taxon>
    </lineage>
</organism>
<reference evidence="1" key="1">
    <citation type="submission" date="2014-09" db="EMBL/GenBank/DDBJ databases">
        <authorList>
            <person name="Magalhaes I.L.F."/>
            <person name="Oliveira U."/>
            <person name="Santos F.R."/>
            <person name="Vidigal T.H.D.A."/>
            <person name="Brescovit A.D."/>
            <person name="Santos A.J."/>
        </authorList>
    </citation>
    <scope>NUCLEOTIDE SEQUENCE</scope>
    <source>
        <tissue evidence="1">Shoot tissue taken approximately 20 cm above the soil surface</tissue>
    </source>
</reference>
<dbReference type="AlphaFoldDB" id="A0A0A9SRF9"/>